<reference evidence="4" key="1">
    <citation type="submission" date="2017-09" db="EMBL/GenBank/DDBJ databases">
        <title>Depth-based differentiation of microbial function through sediment-hosted aquifers and enrichment of novel symbionts in the deep terrestrial subsurface.</title>
        <authorList>
            <person name="Probst A.J."/>
            <person name="Ladd B."/>
            <person name="Jarett J.K."/>
            <person name="Geller-Mcgrath D.E."/>
            <person name="Sieber C.M.K."/>
            <person name="Emerson J.B."/>
            <person name="Anantharaman K."/>
            <person name="Thomas B.C."/>
            <person name="Malmstrom R."/>
            <person name="Stieglmeier M."/>
            <person name="Klingl A."/>
            <person name="Woyke T."/>
            <person name="Ryan C.M."/>
            <person name="Banfield J.F."/>
        </authorList>
    </citation>
    <scope>NUCLEOTIDE SEQUENCE [LARGE SCALE GENOMIC DNA]</scope>
</reference>
<dbReference type="PANTHER" id="PTHR31157:SF1">
    <property type="entry name" value="SCP DOMAIN-CONTAINING PROTEIN"/>
    <property type="match status" value="1"/>
</dbReference>
<dbReference type="SUPFAM" id="SSF55797">
    <property type="entry name" value="PR-1-like"/>
    <property type="match status" value="1"/>
</dbReference>
<dbReference type="InterPro" id="IPR035940">
    <property type="entry name" value="CAP_sf"/>
</dbReference>
<accession>A0A2H0V6I7</accession>
<dbReference type="PANTHER" id="PTHR31157">
    <property type="entry name" value="SCP DOMAIN-CONTAINING PROTEIN"/>
    <property type="match status" value="1"/>
</dbReference>
<keyword evidence="1" id="KW-0812">Transmembrane</keyword>
<dbReference type="InterPro" id="IPR014044">
    <property type="entry name" value="CAP_dom"/>
</dbReference>
<evidence type="ECO:0000313" key="3">
    <source>
        <dbReference type="EMBL" id="PIR94688.1"/>
    </source>
</evidence>
<dbReference type="Pfam" id="PF00188">
    <property type="entry name" value="CAP"/>
    <property type="match status" value="1"/>
</dbReference>
<sequence>MKSKPEKKLTRVKKNKTAGKSYLANDLKKAVKKNVGGLSEFVNFDVNLKDDVFHKEPVQDKKLKDFFIPHAGNRHAPHILHPKRAIFYSAFFVIIKLMVFVTIMLIPAQAYLLPDILMNQEKELIKMINDLRAQNNLPTLSVNNILEKSAQLKADDMAQNGYFSHDGPDGRDFQYFLRQAGYEYKLAGENLAMGFNSAQDVMDAWIKSPLHYQNLIDPDFIETGFGLSSGEYKKRETVFIANHFGQPTAYVKLLPFAAQTEQTPITEANVLGQKFAESSTGETVQTEVDNEQKKANVIYDKTLSNIYWSYDGKQTRLFAQAFIEGEIKSAVVAINDSLIKLTLKDEEKGLYQGEILVEKNIDDFFKVVISPSIIIEMQNGFTIIDNINWYEVKIVNKTPTQNYIDAYKILPNILKPVFKTEKAIYILG</sequence>
<dbReference type="EMBL" id="PFAN01000138">
    <property type="protein sequence ID" value="PIR94688.1"/>
    <property type="molecule type" value="Genomic_DNA"/>
</dbReference>
<keyword evidence="1" id="KW-1133">Transmembrane helix</keyword>
<evidence type="ECO:0000313" key="4">
    <source>
        <dbReference type="Proteomes" id="UP000228614"/>
    </source>
</evidence>
<name>A0A2H0V6I7_9BACT</name>
<feature type="domain" description="SCP" evidence="2">
    <location>
        <begin position="126"/>
        <end position="237"/>
    </location>
</feature>
<comment type="caution">
    <text evidence="3">The sequence shown here is derived from an EMBL/GenBank/DDBJ whole genome shotgun (WGS) entry which is preliminary data.</text>
</comment>
<keyword evidence="1" id="KW-0472">Membrane</keyword>
<feature type="transmembrane region" description="Helical" evidence="1">
    <location>
        <begin position="85"/>
        <end position="106"/>
    </location>
</feature>
<dbReference type="CDD" id="cd05379">
    <property type="entry name" value="CAP_bacterial"/>
    <property type="match status" value="1"/>
</dbReference>
<feature type="non-terminal residue" evidence="3">
    <location>
        <position position="428"/>
    </location>
</feature>
<proteinExistence type="predicted"/>
<gene>
    <name evidence="3" type="ORF">COT95_02790</name>
</gene>
<evidence type="ECO:0000256" key="1">
    <source>
        <dbReference type="SAM" id="Phobius"/>
    </source>
</evidence>
<evidence type="ECO:0000259" key="2">
    <source>
        <dbReference type="Pfam" id="PF00188"/>
    </source>
</evidence>
<dbReference type="AlphaFoldDB" id="A0A2H0V6I7"/>
<organism evidence="3 4">
    <name type="scientific">Candidatus Falkowbacteria bacterium CG10_big_fil_rev_8_21_14_0_10_37_6</name>
    <dbReference type="NCBI Taxonomy" id="1974563"/>
    <lineage>
        <taxon>Bacteria</taxon>
        <taxon>Candidatus Falkowiibacteriota</taxon>
    </lineage>
</organism>
<dbReference type="Proteomes" id="UP000228614">
    <property type="component" value="Unassembled WGS sequence"/>
</dbReference>
<dbReference type="Gene3D" id="3.40.33.10">
    <property type="entry name" value="CAP"/>
    <property type="match status" value="1"/>
</dbReference>
<protein>
    <recommendedName>
        <fullName evidence="2">SCP domain-containing protein</fullName>
    </recommendedName>
</protein>